<keyword evidence="12" id="KW-1185">Reference proteome</keyword>
<dbReference type="InterPro" id="IPR009056">
    <property type="entry name" value="Cyt_c-like_dom"/>
</dbReference>
<dbReference type="Pfam" id="PF00034">
    <property type="entry name" value="Cytochrom_C"/>
    <property type="match status" value="1"/>
</dbReference>
<evidence type="ECO:0000256" key="3">
    <source>
        <dbReference type="ARBA" id="ARBA00022617"/>
    </source>
</evidence>
<dbReference type="EMBL" id="JAJITD010000016">
    <property type="protein sequence ID" value="MCC8396167.1"/>
    <property type="molecule type" value="Genomic_DNA"/>
</dbReference>
<comment type="subcellular location">
    <subcellularLocation>
        <location evidence="1">Cell membrane</location>
    </subcellularLocation>
</comment>
<evidence type="ECO:0000256" key="6">
    <source>
        <dbReference type="ARBA" id="ARBA00022737"/>
    </source>
</evidence>
<keyword evidence="8" id="KW-0472">Membrane</keyword>
<dbReference type="Gene3D" id="1.10.760.10">
    <property type="entry name" value="Cytochrome c-like domain"/>
    <property type="match status" value="3"/>
</dbReference>
<keyword evidence="3 9" id="KW-0349">Heme</keyword>
<dbReference type="PROSITE" id="PS51007">
    <property type="entry name" value="CYTC"/>
    <property type="match status" value="3"/>
</dbReference>
<organism evidence="11 12">
    <name type="scientific">Paraburkholderia sejongensis</name>
    <dbReference type="NCBI Taxonomy" id="2886946"/>
    <lineage>
        <taxon>Bacteria</taxon>
        <taxon>Pseudomonadati</taxon>
        <taxon>Pseudomonadota</taxon>
        <taxon>Betaproteobacteria</taxon>
        <taxon>Burkholderiales</taxon>
        <taxon>Burkholderiaceae</taxon>
        <taxon>Paraburkholderia</taxon>
    </lineage>
</organism>
<evidence type="ECO:0000256" key="9">
    <source>
        <dbReference type="PROSITE-ProRule" id="PRU00433"/>
    </source>
</evidence>
<feature type="domain" description="Cytochrome c" evidence="10">
    <location>
        <begin position="369"/>
        <end position="459"/>
    </location>
</feature>
<protein>
    <submittedName>
        <fullName evidence="11">Cytochrome c</fullName>
    </submittedName>
</protein>
<reference evidence="11 12" key="1">
    <citation type="submission" date="2021-11" db="EMBL/GenBank/DDBJ databases">
        <authorList>
            <person name="Oh E.-T."/>
            <person name="Kim S.-B."/>
        </authorList>
    </citation>
    <scope>NUCLEOTIDE SEQUENCE [LARGE SCALE GENOMIC DNA]</scope>
    <source>
        <strain evidence="11 12">MMS20-SJTR3</strain>
    </source>
</reference>
<dbReference type="InterPro" id="IPR051459">
    <property type="entry name" value="Cytochrome_c-type_DH"/>
</dbReference>
<sequence length="480" mass="50452">MTKANLTKRMLDAIVVRCGLRGGAVALAIATVMAAGTWAWISAANAAAAGASATSATSSTSSAPVTADPADTAQIARGAYLAKAADCAGCHTAAPRVPHPGAKPVATSPFAGGLGMGSPFGTIYTSNITPDPRYGIGRYTYDEFARAMRDGIAAGGKRLYPAMPFPSFAKINDDDMHALYAYFMHGVQPVAEPAPQTQLPFPFNQRWLLMFWDWAFAPKGVYNANDKRDAQWNRGAYLVQSLGHCGACHTPRGPAYEERGYNEKSSTYLTGGTNDHWFAPNLTGDPGSGLGRISAAEIAAFLKRGHGGGLVTFGSMVQVVEDSTQYLSDADLDAIAGYLKSLPARTPSGYFNARSEAARQTAQALKTGEVERPGAGIYASFCARCHQMDGGGVPNKYPRLAGNPAVLSASSASLVRLLVEGGGSPHTETGPEPRKMPPFAGKLTDTEMARVLTFVRNTWGNAAGPVTPNDVSSVRGALHK</sequence>
<keyword evidence="2" id="KW-1003">Cell membrane</keyword>
<evidence type="ECO:0000256" key="2">
    <source>
        <dbReference type="ARBA" id="ARBA00022475"/>
    </source>
</evidence>
<keyword evidence="5" id="KW-0732">Signal</keyword>
<keyword evidence="4 9" id="KW-0479">Metal-binding</keyword>
<dbReference type="PANTHER" id="PTHR35008:SF8">
    <property type="entry name" value="ALCOHOL DEHYDROGENASE CYTOCHROME C SUBUNIT"/>
    <property type="match status" value="1"/>
</dbReference>
<dbReference type="PIRSF" id="PIRSF000018">
    <property type="entry name" value="Mb_ADH_cyt_c"/>
    <property type="match status" value="1"/>
</dbReference>
<dbReference type="InterPro" id="IPR036909">
    <property type="entry name" value="Cyt_c-like_dom_sf"/>
</dbReference>
<dbReference type="InterPro" id="IPR014353">
    <property type="entry name" value="Membr-bd_ADH_cyt_c"/>
</dbReference>
<evidence type="ECO:0000313" key="12">
    <source>
        <dbReference type="Proteomes" id="UP001431019"/>
    </source>
</evidence>
<dbReference type="SUPFAM" id="SSF46626">
    <property type="entry name" value="Cytochrome c"/>
    <property type="match status" value="3"/>
</dbReference>
<evidence type="ECO:0000256" key="1">
    <source>
        <dbReference type="ARBA" id="ARBA00004236"/>
    </source>
</evidence>
<keyword evidence="7 9" id="KW-0408">Iron</keyword>
<feature type="domain" description="Cytochrome c" evidence="10">
    <location>
        <begin position="230"/>
        <end position="343"/>
    </location>
</feature>
<evidence type="ECO:0000256" key="7">
    <source>
        <dbReference type="ARBA" id="ARBA00023004"/>
    </source>
</evidence>
<evidence type="ECO:0000313" key="11">
    <source>
        <dbReference type="EMBL" id="MCC8396167.1"/>
    </source>
</evidence>
<evidence type="ECO:0000256" key="5">
    <source>
        <dbReference type="ARBA" id="ARBA00022729"/>
    </source>
</evidence>
<evidence type="ECO:0000256" key="8">
    <source>
        <dbReference type="ARBA" id="ARBA00023136"/>
    </source>
</evidence>
<proteinExistence type="predicted"/>
<gene>
    <name evidence="11" type="ORF">LJ656_26620</name>
</gene>
<accession>A0ABS8K1Y8</accession>
<evidence type="ECO:0000259" key="10">
    <source>
        <dbReference type="PROSITE" id="PS51007"/>
    </source>
</evidence>
<dbReference type="PANTHER" id="PTHR35008">
    <property type="entry name" value="BLL4482 PROTEIN-RELATED"/>
    <property type="match status" value="1"/>
</dbReference>
<evidence type="ECO:0000256" key="4">
    <source>
        <dbReference type="ARBA" id="ARBA00022723"/>
    </source>
</evidence>
<keyword evidence="6" id="KW-0677">Repeat</keyword>
<feature type="domain" description="Cytochrome c" evidence="10">
    <location>
        <begin position="73"/>
        <end position="187"/>
    </location>
</feature>
<dbReference type="Proteomes" id="UP001431019">
    <property type="component" value="Unassembled WGS sequence"/>
</dbReference>
<comment type="caution">
    <text evidence="11">The sequence shown here is derived from an EMBL/GenBank/DDBJ whole genome shotgun (WGS) entry which is preliminary data.</text>
</comment>
<name>A0ABS8K1Y8_9BURK</name>